<comment type="similarity">
    <text evidence="1">Belongs to the MecA family.</text>
</comment>
<proteinExistence type="inferred from homology"/>
<reference evidence="2 3" key="1">
    <citation type="submission" date="2020-08" db="EMBL/GenBank/DDBJ databases">
        <title>Genome public.</title>
        <authorList>
            <person name="Liu C."/>
            <person name="Sun Q."/>
        </authorList>
    </citation>
    <scope>NUCLEOTIDE SEQUENCE [LARGE SCALE GENOMIC DNA]</scope>
    <source>
        <strain evidence="2 3">BX4</strain>
    </source>
</reference>
<comment type="caution">
    <text evidence="2">The sequence shown here is derived from an EMBL/GenBank/DDBJ whole genome shotgun (WGS) entry which is preliminary data.</text>
</comment>
<dbReference type="Pfam" id="PF05389">
    <property type="entry name" value="MecA"/>
    <property type="match status" value="1"/>
</dbReference>
<dbReference type="PANTHER" id="PTHR39161">
    <property type="entry name" value="ADAPTER PROTEIN MECA"/>
    <property type="match status" value="1"/>
</dbReference>
<evidence type="ECO:0000256" key="1">
    <source>
        <dbReference type="ARBA" id="ARBA00005397"/>
    </source>
</evidence>
<organism evidence="2 3">
    <name type="scientific">Eubacterium segne</name>
    <dbReference type="NCBI Taxonomy" id="2763045"/>
    <lineage>
        <taxon>Bacteria</taxon>
        <taxon>Bacillati</taxon>
        <taxon>Bacillota</taxon>
        <taxon>Clostridia</taxon>
        <taxon>Eubacteriales</taxon>
        <taxon>Eubacteriaceae</taxon>
        <taxon>Eubacterium</taxon>
    </lineage>
</organism>
<keyword evidence="3" id="KW-1185">Reference proteome</keyword>
<dbReference type="Proteomes" id="UP000597877">
    <property type="component" value="Unassembled WGS sequence"/>
</dbReference>
<dbReference type="RefSeq" id="WP_118589939.1">
    <property type="nucleotide sequence ID" value="NZ_JACOOZ010000007.1"/>
</dbReference>
<gene>
    <name evidence="2" type="ORF">H8S00_10625</name>
</gene>
<evidence type="ECO:0000313" key="3">
    <source>
        <dbReference type="Proteomes" id="UP000597877"/>
    </source>
</evidence>
<sequence>MKIEKINDNQIRCTLTREDLEDRDITISELAYGSMKIKELFQDMMRQANDDFGFDVSNIPLMVEATPIPSDGIVLVITKVPNQDEDGHHYPSLFSNGFPEELKEKIKESLYAHFGDAGVELDDFDEIIEDSLDDYDDEAPLDEESSLDKDNNQPKLEEYSVHLLSSYDDLNVLIDLAGILNDEFSGESSLYKSPLDGRYYLNVLFTSKDEFFVARARGLISEYGRTEDVTAFKPAYLNEHYEVIIADHAVEKLASIAY</sequence>
<accession>A0ABR7F497</accession>
<dbReference type="PANTHER" id="PTHR39161:SF1">
    <property type="entry name" value="ADAPTER PROTEIN MECA 1"/>
    <property type="match status" value="1"/>
</dbReference>
<dbReference type="Gene3D" id="3.30.70.1950">
    <property type="match status" value="1"/>
</dbReference>
<dbReference type="EMBL" id="JACOOZ010000007">
    <property type="protein sequence ID" value="MBC5668439.1"/>
    <property type="molecule type" value="Genomic_DNA"/>
</dbReference>
<dbReference type="InterPro" id="IPR038471">
    <property type="entry name" value="MecA_C_sf"/>
</dbReference>
<evidence type="ECO:0000313" key="2">
    <source>
        <dbReference type="EMBL" id="MBC5668439.1"/>
    </source>
</evidence>
<protein>
    <submittedName>
        <fullName evidence="2">Adaptor protein MecA</fullName>
    </submittedName>
</protein>
<dbReference type="InterPro" id="IPR008681">
    <property type="entry name" value="Neg-reg_MecA"/>
</dbReference>
<name>A0ABR7F497_9FIRM</name>